<keyword evidence="4 9" id="KW-0812">Transmembrane</keyword>
<dbReference type="SUPFAM" id="SSF161093">
    <property type="entry name" value="MgtE membrane domain-like"/>
    <property type="match status" value="2"/>
</dbReference>
<keyword evidence="6 9" id="KW-1133">Transmembrane helix</keyword>
<feature type="transmembrane region" description="Helical" evidence="9">
    <location>
        <begin position="113"/>
        <end position="139"/>
    </location>
</feature>
<feature type="transmembrane region" description="Helical" evidence="9">
    <location>
        <begin position="191"/>
        <end position="211"/>
    </location>
</feature>
<comment type="subcellular location">
    <subcellularLocation>
        <location evidence="1">Membrane</location>
        <topology evidence="1">Multi-pass membrane protein</topology>
    </subcellularLocation>
</comment>
<reference evidence="11 12" key="1">
    <citation type="submission" date="2019-01" db="EMBL/GenBank/DDBJ databases">
        <title>Genomes sequencing and comparative genomics of infectious freshwater microsporidia, Cucumispora dikerogammari and Thelohania contejeani.</title>
        <authorList>
            <person name="Cormier A."/>
            <person name="Giraud I."/>
            <person name="Wattier R."/>
            <person name="Teixeira M."/>
            <person name="Grandjean F."/>
            <person name="Rigaud T."/>
            <person name="Cordaux R."/>
        </authorList>
    </citation>
    <scope>NUCLEOTIDE SEQUENCE [LARGE SCALE GENOMIC DNA]</scope>
    <source>
        <strain evidence="11">T1</strain>
        <tissue evidence="11">Spores</tissue>
    </source>
</reference>
<evidence type="ECO:0000259" key="10">
    <source>
        <dbReference type="Pfam" id="PF01769"/>
    </source>
</evidence>
<feature type="transmembrane region" description="Helical" evidence="9">
    <location>
        <begin position="347"/>
        <end position="366"/>
    </location>
</feature>
<dbReference type="EMBL" id="SBIQ01000106">
    <property type="protein sequence ID" value="KAF7683273.1"/>
    <property type="molecule type" value="Genomic_DNA"/>
</dbReference>
<keyword evidence="5" id="KW-0460">Magnesium</keyword>
<organism evidence="11 12">
    <name type="scientific">Astathelohania contejeani</name>
    <dbReference type="NCBI Taxonomy" id="164912"/>
    <lineage>
        <taxon>Eukaryota</taxon>
        <taxon>Fungi</taxon>
        <taxon>Fungi incertae sedis</taxon>
        <taxon>Microsporidia</taxon>
        <taxon>Astathelohaniidae</taxon>
        <taxon>Astathelohania</taxon>
    </lineage>
</organism>
<keyword evidence="8 9" id="KW-0472">Membrane</keyword>
<keyword evidence="7" id="KW-0406">Ion transport</keyword>
<dbReference type="PANTHER" id="PTHR16228">
    <property type="entry name" value="DIVALENT CATION TRANSPORTER SOLUTE CARRIER FAMILY 41"/>
    <property type="match status" value="1"/>
</dbReference>
<protein>
    <submittedName>
        <fullName evidence="11">Solute carrier family 41 member 2</fullName>
    </submittedName>
</protein>
<proteinExistence type="inferred from homology"/>
<feature type="transmembrane region" description="Helical" evidence="9">
    <location>
        <begin position="386"/>
        <end position="409"/>
    </location>
</feature>
<dbReference type="InterPro" id="IPR006667">
    <property type="entry name" value="SLC41_membr_dom"/>
</dbReference>
<evidence type="ECO:0000256" key="9">
    <source>
        <dbReference type="SAM" id="Phobius"/>
    </source>
</evidence>
<accession>A0ABQ7HYN4</accession>
<dbReference type="InterPro" id="IPR045349">
    <property type="entry name" value="SLC41A1-3"/>
</dbReference>
<evidence type="ECO:0000256" key="1">
    <source>
        <dbReference type="ARBA" id="ARBA00004141"/>
    </source>
</evidence>
<keyword evidence="3" id="KW-0813">Transport</keyword>
<evidence type="ECO:0000256" key="7">
    <source>
        <dbReference type="ARBA" id="ARBA00023065"/>
    </source>
</evidence>
<comment type="caution">
    <text evidence="11">The sequence shown here is derived from an EMBL/GenBank/DDBJ whole genome shotgun (WGS) entry which is preliminary data.</text>
</comment>
<evidence type="ECO:0000313" key="11">
    <source>
        <dbReference type="EMBL" id="KAF7683273.1"/>
    </source>
</evidence>
<sequence length="412" mass="45250">MEITNNTQLFSNKHLITAPNISPSIIEKLCPDSTYNVSIIRQSIPTLLISLIGLTLTGELFDSAMKMSISRLYPILLLSTCILAFKGNIELIFGMHLSSVTQAPNMTSNKYAVYAIDNGCLVIAQSIIIGLTIGIVGTSKSIISDGFDTPLMIRIISSCIISCLISSLIIVAILIPAIWITYGLGINPDNVVLPVLASFGDYFSIATLIYVTEKISTINHRTCLIPVFFVLTMLPIPVYVSLISPRRIPLQSATVLIATYSLSTASGGTLQFFSQKHPILAAAAPVFCGLSGSTSYIYLNRLFTAIYNQTILDRRESYITLIFISLVTPTLYILISNFLFIKYSVPFSILFIVFFVIDVVVLLKMVEYMMRLYRGATDPGVITLPLLTSASDFIGILILILIVEIIAYFGMQ</sequence>
<feature type="transmembrane region" description="Helical" evidence="9">
    <location>
        <begin position="223"/>
        <end position="242"/>
    </location>
</feature>
<gene>
    <name evidence="11" type="primary">slc41a2</name>
    <name evidence="11" type="ORF">TCON_1517</name>
</gene>
<keyword evidence="12" id="KW-1185">Reference proteome</keyword>
<evidence type="ECO:0000256" key="8">
    <source>
        <dbReference type="ARBA" id="ARBA00023136"/>
    </source>
</evidence>
<name>A0ABQ7HYN4_9MICR</name>
<feature type="transmembrane region" description="Helical" evidence="9">
    <location>
        <begin position="318"/>
        <end position="340"/>
    </location>
</feature>
<evidence type="ECO:0000313" key="12">
    <source>
        <dbReference type="Proteomes" id="UP001516464"/>
    </source>
</evidence>
<evidence type="ECO:0000256" key="2">
    <source>
        <dbReference type="ARBA" id="ARBA00009749"/>
    </source>
</evidence>
<evidence type="ECO:0000256" key="4">
    <source>
        <dbReference type="ARBA" id="ARBA00022692"/>
    </source>
</evidence>
<dbReference type="Gene3D" id="1.10.357.20">
    <property type="entry name" value="SLC41 divalent cation transporters, integral membrane domain"/>
    <property type="match status" value="2"/>
</dbReference>
<dbReference type="Proteomes" id="UP001516464">
    <property type="component" value="Unassembled WGS sequence"/>
</dbReference>
<evidence type="ECO:0000256" key="3">
    <source>
        <dbReference type="ARBA" id="ARBA00022448"/>
    </source>
</evidence>
<evidence type="ECO:0000256" key="6">
    <source>
        <dbReference type="ARBA" id="ARBA00022989"/>
    </source>
</evidence>
<dbReference type="PANTHER" id="PTHR16228:SF7">
    <property type="entry name" value="SLC41A_MGTE INTEGRAL MEMBRANE DOMAIN-CONTAINING PROTEIN"/>
    <property type="match status" value="1"/>
</dbReference>
<feature type="transmembrane region" description="Helical" evidence="9">
    <location>
        <begin position="279"/>
        <end position="298"/>
    </location>
</feature>
<feature type="transmembrane region" description="Helical" evidence="9">
    <location>
        <begin position="43"/>
        <end position="61"/>
    </location>
</feature>
<evidence type="ECO:0000256" key="5">
    <source>
        <dbReference type="ARBA" id="ARBA00022842"/>
    </source>
</evidence>
<feature type="domain" description="SLC41A/MgtE integral membrane" evidence="10">
    <location>
        <begin position="81"/>
        <end position="210"/>
    </location>
</feature>
<comment type="similarity">
    <text evidence="2">Belongs to the SLC41A transporter family.</text>
</comment>
<feature type="transmembrane region" description="Helical" evidence="9">
    <location>
        <begin position="73"/>
        <end position="93"/>
    </location>
</feature>
<dbReference type="Pfam" id="PF01769">
    <property type="entry name" value="MgtE"/>
    <property type="match status" value="2"/>
</dbReference>
<dbReference type="InterPro" id="IPR036739">
    <property type="entry name" value="SLC41_membr_dom_sf"/>
</dbReference>
<feature type="transmembrane region" description="Helical" evidence="9">
    <location>
        <begin position="151"/>
        <end position="179"/>
    </location>
</feature>
<feature type="domain" description="SLC41A/MgtE integral membrane" evidence="10">
    <location>
        <begin position="285"/>
        <end position="402"/>
    </location>
</feature>